<evidence type="ECO:0000313" key="11">
    <source>
        <dbReference type="Proteomes" id="UP001228113"/>
    </source>
</evidence>
<comment type="similarity">
    <text evidence="3">Belongs to the Nudix hydrolase family. NudK subfamily.</text>
</comment>
<comment type="catalytic activity">
    <reaction evidence="1">
        <text>GDP-alpha-D-mannose + H2O = alpha-D-mannose 1-phosphate + GMP + 2 H(+)</text>
        <dbReference type="Rhea" id="RHEA:27978"/>
        <dbReference type="ChEBI" id="CHEBI:15377"/>
        <dbReference type="ChEBI" id="CHEBI:15378"/>
        <dbReference type="ChEBI" id="CHEBI:57527"/>
        <dbReference type="ChEBI" id="CHEBI:58115"/>
        <dbReference type="ChEBI" id="CHEBI:58409"/>
    </reaction>
</comment>
<dbReference type="InterPro" id="IPR000086">
    <property type="entry name" value="NUDIX_hydrolase_dom"/>
</dbReference>
<dbReference type="RefSeq" id="WP_243335586.1">
    <property type="nucleotide sequence ID" value="NZ_AP027081.1"/>
</dbReference>
<keyword evidence="5" id="KW-0378">Hydrolase</keyword>
<evidence type="ECO:0000313" key="10">
    <source>
        <dbReference type="EMBL" id="BDU76667.1"/>
    </source>
</evidence>
<evidence type="ECO:0000256" key="6">
    <source>
        <dbReference type="ARBA" id="ARBA00032162"/>
    </source>
</evidence>
<dbReference type="Proteomes" id="UP001228113">
    <property type="component" value="Chromosome"/>
</dbReference>
<accession>A0AA48GZ29</accession>
<dbReference type="AlphaFoldDB" id="A0AA48GZ29"/>
<evidence type="ECO:0000256" key="3">
    <source>
        <dbReference type="ARBA" id="ARBA00007275"/>
    </source>
</evidence>
<gene>
    <name evidence="10" type="ORF">METESE_16250</name>
</gene>
<dbReference type="KEGG" id="msea:METESE_16250"/>
<organism evidence="10 11">
    <name type="scientific">Mesoterricola sediminis</name>
    <dbReference type="NCBI Taxonomy" id="2927980"/>
    <lineage>
        <taxon>Bacteria</taxon>
        <taxon>Pseudomonadati</taxon>
        <taxon>Acidobacteriota</taxon>
        <taxon>Holophagae</taxon>
        <taxon>Holophagales</taxon>
        <taxon>Holophagaceae</taxon>
        <taxon>Mesoterricola</taxon>
    </lineage>
</organism>
<evidence type="ECO:0000256" key="4">
    <source>
        <dbReference type="ARBA" id="ARBA00016377"/>
    </source>
</evidence>
<dbReference type="CDD" id="cd24161">
    <property type="entry name" value="NUDIX_ADPRase_Ndx2"/>
    <property type="match status" value="1"/>
</dbReference>
<dbReference type="InterPro" id="IPR020084">
    <property type="entry name" value="NUDIX_hydrolase_CS"/>
</dbReference>
<dbReference type="GO" id="GO:0016787">
    <property type="term" value="F:hydrolase activity"/>
    <property type="evidence" value="ECO:0007669"/>
    <property type="project" value="UniProtKB-KW"/>
</dbReference>
<evidence type="ECO:0000256" key="2">
    <source>
        <dbReference type="ARBA" id="ARBA00001946"/>
    </source>
</evidence>
<dbReference type="InterPro" id="IPR015797">
    <property type="entry name" value="NUDIX_hydrolase-like_dom_sf"/>
</dbReference>
<dbReference type="PROSITE" id="PS00893">
    <property type="entry name" value="NUDIX_BOX"/>
    <property type="match status" value="1"/>
</dbReference>
<evidence type="ECO:0000259" key="9">
    <source>
        <dbReference type="PROSITE" id="PS51462"/>
    </source>
</evidence>
<proteinExistence type="inferred from homology"/>
<feature type="region of interest" description="Disordered" evidence="8">
    <location>
        <begin position="206"/>
        <end position="225"/>
    </location>
</feature>
<evidence type="ECO:0000256" key="1">
    <source>
        <dbReference type="ARBA" id="ARBA00000847"/>
    </source>
</evidence>
<dbReference type="GO" id="GO:0019693">
    <property type="term" value="P:ribose phosphate metabolic process"/>
    <property type="evidence" value="ECO:0007669"/>
    <property type="project" value="TreeGrafter"/>
</dbReference>
<evidence type="ECO:0000256" key="7">
    <source>
        <dbReference type="ARBA" id="ARBA00032272"/>
    </source>
</evidence>
<dbReference type="SUPFAM" id="SSF55811">
    <property type="entry name" value="Nudix"/>
    <property type="match status" value="1"/>
</dbReference>
<sequence>MHLPPLPVPARPNPFTRESSRPVFDSPWVRLRVDHVRHRSGGESQYGVVGFRRTACGVLALDDEDRVVLVGQWRYPLERYSWEIVEGGGLEEETPFEAIRRELREEAGLEAAQWEPLAFLHTSNACTDEEAFLFLATGLSAAPGGTDFDDTEELACVREPFAACAARILHGEISDSLTVTAILALQARRAGVSAALDPALAERFFQRPDRDPAPGRARWSNLERP</sequence>
<dbReference type="GO" id="GO:0006753">
    <property type="term" value="P:nucleoside phosphate metabolic process"/>
    <property type="evidence" value="ECO:0007669"/>
    <property type="project" value="TreeGrafter"/>
</dbReference>
<dbReference type="EMBL" id="AP027081">
    <property type="protein sequence ID" value="BDU76667.1"/>
    <property type="molecule type" value="Genomic_DNA"/>
</dbReference>
<dbReference type="Pfam" id="PF00293">
    <property type="entry name" value="NUDIX"/>
    <property type="match status" value="1"/>
</dbReference>
<protein>
    <recommendedName>
        <fullName evidence="4">GDP-mannose pyrophosphatase</fullName>
    </recommendedName>
    <alternativeName>
        <fullName evidence="6">GDP-mannose hydrolase</fullName>
    </alternativeName>
    <alternativeName>
        <fullName evidence="7">GDPMK</fullName>
    </alternativeName>
</protein>
<reference evidence="10" key="1">
    <citation type="journal article" date="2023" name="Int. J. Syst. Evol. Microbiol.">
        <title>Mesoterricola silvestris gen. nov., sp. nov., Mesoterricola sediminis sp. nov., Geothrix oryzae sp. nov., Geothrix edaphica sp. nov., Geothrix rubra sp. nov., and Geothrix limicola sp. nov., six novel members of Acidobacteriota isolated from soils.</title>
        <authorList>
            <person name="Itoh H."/>
            <person name="Sugisawa Y."/>
            <person name="Mise K."/>
            <person name="Xu Z."/>
            <person name="Kuniyasu M."/>
            <person name="Ushijima N."/>
            <person name="Kawano K."/>
            <person name="Kobayashi E."/>
            <person name="Shiratori Y."/>
            <person name="Masuda Y."/>
            <person name="Senoo K."/>
        </authorList>
    </citation>
    <scope>NUCLEOTIDE SEQUENCE</scope>
    <source>
        <strain evidence="10">W786</strain>
    </source>
</reference>
<dbReference type="PANTHER" id="PTHR11839:SF18">
    <property type="entry name" value="NUDIX HYDROLASE DOMAIN-CONTAINING PROTEIN"/>
    <property type="match status" value="1"/>
</dbReference>
<name>A0AA48GZ29_9BACT</name>
<evidence type="ECO:0000256" key="5">
    <source>
        <dbReference type="ARBA" id="ARBA00022801"/>
    </source>
</evidence>
<dbReference type="GO" id="GO:0005829">
    <property type="term" value="C:cytosol"/>
    <property type="evidence" value="ECO:0007669"/>
    <property type="project" value="TreeGrafter"/>
</dbReference>
<dbReference type="PANTHER" id="PTHR11839">
    <property type="entry name" value="UDP/ADP-SUGAR PYROPHOSPHATASE"/>
    <property type="match status" value="1"/>
</dbReference>
<evidence type="ECO:0000256" key="8">
    <source>
        <dbReference type="SAM" id="MobiDB-lite"/>
    </source>
</evidence>
<feature type="domain" description="Nudix hydrolase" evidence="9">
    <location>
        <begin position="51"/>
        <end position="206"/>
    </location>
</feature>
<dbReference type="Gene3D" id="3.90.79.10">
    <property type="entry name" value="Nucleoside Triphosphate Pyrophosphohydrolase"/>
    <property type="match status" value="1"/>
</dbReference>
<comment type="cofactor">
    <cofactor evidence="2">
        <name>Mg(2+)</name>
        <dbReference type="ChEBI" id="CHEBI:18420"/>
    </cofactor>
</comment>
<dbReference type="PROSITE" id="PS51462">
    <property type="entry name" value="NUDIX"/>
    <property type="match status" value="1"/>
</dbReference>
<keyword evidence="11" id="KW-1185">Reference proteome</keyword>